<protein>
    <submittedName>
        <fullName evidence="1">Uncharacterized protein</fullName>
    </submittedName>
</protein>
<dbReference type="AlphaFoldDB" id="A0A8T0HPK8"/>
<reference evidence="1" key="1">
    <citation type="submission" date="2020-06" db="EMBL/GenBank/DDBJ databases">
        <title>WGS assembly of Ceratodon purpureus strain R40.</title>
        <authorList>
            <person name="Carey S.B."/>
            <person name="Jenkins J."/>
            <person name="Shu S."/>
            <person name="Lovell J.T."/>
            <person name="Sreedasyam A."/>
            <person name="Maumus F."/>
            <person name="Tiley G.P."/>
            <person name="Fernandez-Pozo N."/>
            <person name="Barry K."/>
            <person name="Chen C."/>
            <person name="Wang M."/>
            <person name="Lipzen A."/>
            <person name="Daum C."/>
            <person name="Saski C.A."/>
            <person name="Payton A.C."/>
            <person name="Mcbreen J.C."/>
            <person name="Conrad R.E."/>
            <person name="Kollar L.M."/>
            <person name="Olsson S."/>
            <person name="Huttunen S."/>
            <person name="Landis J.B."/>
            <person name="Wickett N.J."/>
            <person name="Johnson M.G."/>
            <person name="Rensing S.A."/>
            <person name="Grimwood J."/>
            <person name="Schmutz J."/>
            <person name="Mcdaniel S.F."/>
        </authorList>
    </citation>
    <scope>NUCLEOTIDE SEQUENCE</scope>
    <source>
        <strain evidence="1">R40</strain>
    </source>
</reference>
<accession>A0A8T0HPK8</accession>
<proteinExistence type="predicted"/>
<feature type="non-terminal residue" evidence="1">
    <location>
        <position position="149"/>
    </location>
</feature>
<sequence length="149" mass="16963">MYILECLQMDPHGLISTLKEIAEAKKIPLTPKSFVNLALHNLNFSVRDFWNDYKIYLVGAYGKSPSHLKDFIATKMGNISTAYGTFLGIEVNFEAVVRDVLMYMEMYFEAEYGSDIKNLGSLVNRFEDKVEFLKGECGRIVGDVIQVIF</sequence>
<name>A0A8T0HPK8_CERPU</name>
<dbReference type="EMBL" id="CM026426">
    <property type="protein sequence ID" value="KAG0572731.1"/>
    <property type="molecule type" value="Genomic_DNA"/>
</dbReference>
<keyword evidence="2" id="KW-1185">Reference proteome</keyword>
<organism evidence="1 2">
    <name type="scientific">Ceratodon purpureus</name>
    <name type="common">Fire moss</name>
    <name type="synonym">Dicranum purpureum</name>
    <dbReference type="NCBI Taxonomy" id="3225"/>
    <lineage>
        <taxon>Eukaryota</taxon>
        <taxon>Viridiplantae</taxon>
        <taxon>Streptophyta</taxon>
        <taxon>Embryophyta</taxon>
        <taxon>Bryophyta</taxon>
        <taxon>Bryophytina</taxon>
        <taxon>Bryopsida</taxon>
        <taxon>Dicranidae</taxon>
        <taxon>Pseudoditrichales</taxon>
        <taxon>Ditrichaceae</taxon>
        <taxon>Ceratodon</taxon>
    </lineage>
</organism>
<dbReference type="Proteomes" id="UP000822688">
    <property type="component" value="Chromosome V"/>
</dbReference>
<comment type="caution">
    <text evidence="1">The sequence shown here is derived from an EMBL/GenBank/DDBJ whole genome shotgun (WGS) entry which is preliminary data.</text>
</comment>
<evidence type="ECO:0000313" key="1">
    <source>
        <dbReference type="EMBL" id="KAG0572731.1"/>
    </source>
</evidence>
<evidence type="ECO:0000313" key="2">
    <source>
        <dbReference type="Proteomes" id="UP000822688"/>
    </source>
</evidence>
<gene>
    <name evidence="1" type="ORF">KC19_VG120700</name>
</gene>